<comment type="caution">
    <text evidence="2">The sequence shown here is derived from an EMBL/GenBank/DDBJ whole genome shotgun (WGS) entry which is preliminary data.</text>
</comment>
<organism evidence="2 3">
    <name type="scientific">Hymenoscyphus fraxineus</name>
    <dbReference type="NCBI Taxonomy" id="746836"/>
    <lineage>
        <taxon>Eukaryota</taxon>
        <taxon>Fungi</taxon>
        <taxon>Dikarya</taxon>
        <taxon>Ascomycota</taxon>
        <taxon>Pezizomycotina</taxon>
        <taxon>Leotiomycetes</taxon>
        <taxon>Helotiales</taxon>
        <taxon>Helotiaceae</taxon>
        <taxon>Hymenoscyphus</taxon>
    </lineage>
</organism>
<gene>
    <name evidence="2" type="ORF">HYFRA_00002640</name>
</gene>
<evidence type="ECO:0000313" key="3">
    <source>
        <dbReference type="Proteomes" id="UP000696280"/>
    </source>
</evidence>
<keyword evidence="1" id="KW-1133">Transmembrane helix</keyword>
<feature type="transmembrane region" description="Helical" evidence="1">
    <location>
        <begin position="96"/>
        <end position="113"/>
    </location>
</feature>
<accession>A0A9N9LBI4</accession>
<dbReference type="OrthoDB" id="5299849at2759"/>
<evidence type="ECO:0000313" key="2">
    <source>
        <dbReference type="EMBL" id="CAG8961097.1"/>
    </source>
</evidence>
<reference evidence="2" key="1">
    <citation type="submission" date="2021-07" db="EMBL/GenBank/DDBJ databases">
        <authorList>
            <person name="Durling M."/>
        </authorList>
    </citation>
    <scope>NUCLEOTIDE SEQUENCE</scope>
</reference>
<dbReference type="EMBL" id="CAJVRL010000103">
    <property type="protein sequence ID" value="CAG8961097.1"/>
    <property type="molecule type" value="Genomic_DNA"/>
</dbReference>
<proteinExistence type="predicted"/>
<feature type="transmembrane region" description="Helical" evidence="1">
    <location>
        <begin position="59"/>
        <end position="76"/>
    </location>
</feature>
<name>A0A9N9LBI4_9HELO</name>
<dbReference type="InterPro" id="IPR018815">
    <property type="entry name" value="Incr_loss_mito_DNA_1"/>
</dbReference>
<feature type="transmembrane region" description="Helical" evidence="1">
    <location>
        <begin position="7"/>
        <end position="25"/>
    </location>
</feature>
<dbReference type="AlphaFoldDB" id="A0A9N9LBI4"/>
<keyword evidence="3" id="KW-1185">Reference proteome</keyword>
<feature type="transmembrane region" description="Helical" evidence="1">
    <location>
        <begin position="133"/>
        <end position="152"/>
    </location>
</feature>
<protein>
    <recommendedName>
        <fullName evidence="4">Increased loss of mitochondrial DNA protein 1</fullName>
    </recommendedName>
</protein>
<dbReference type="PANTHER" id="PTHR28029:SF1">
    <property type="entry name" value="PROTEIN ILM1"/>
    <property type="match status" value="1"/>
</dbReference>
<keyword evidence="1" id="KW-0812">Transmembrane</keyword>
<dbReference type="Pfam" id="PF10311">
    <property type="entry name" value="Ilm1"/>
    <property type="match status" value="1"/>
</dbReference>
<evidence type="ECO:0008006" key="4">
    <source>
        <dbReference type="Google" id="ProtNLM"/>
    </source>
</evidence>
<dbReference type="Proteomes" id="UP000696280">
    <property type="component" value="Unassembled WGS sequence"/>
</dbReference>
<evidence type="ECO:0000256" key="1">
    <source>
        <dbReference type="SAM" id="Phobius"/>
    </source>
</evidence>
<sequence length="174" mass="19966">MGLISAKTIITSLALFHITLAYFFFTNPNVIADQSTVFIIGEAMGMPHARSFEVTSPPLAFLAAIFFYTGVSDLVACSMQEEIYVFYWGSQAPTRLLVLLGLTIYSYFFSSTSPLYATSTYTPGWGEGLKNRVFFTWAFLEVVTWFWVWVTLREERSEWVRRIAMNRAEEEDRL</sequence>
<dbReference type="PANTHER" id="PTHR28029">
    <property type="entry name" value="PROTEIN ILM1"/>
    <property type="match status" value="1"/>
</dbReference>
<keyword evidence="1" id="KW-0472">Membrane</keyword>